<dbReference type="SUPFAM" id="SSF46565">
    <property type="entry name" value="Chaperone J-domain"/>
    <property type="match status" value="1"/>
</dbReference>
<name>A0AAD5LYE4_PYTIN</name>
<evidence type="ECO:0000259" key="3">
    <source>
        <dbReference type="PROSITE" id="PS50076"/>
    </source>
</evidence>
<feature type="region of interest" description="Disordered" evidence="2">
    <location>
        <begin position="127"/>
        <end position="294"/>
    </location>
</feature>
<dbReference type="SUPFAM" id="SSF54236">
    <property type="entry name" value="Ubiquitin-like"/>
    <property type="match status" value="1"/>
</dbReference>
<organism evidence="4 5">
    <name type="scientific">Pythium insidiosum</name>
    <name type="common">Pythiosis disease agent</name>
    <dbReference type="NCBI Taxonomy" id="114742"/>
    <lineage>
        <taxon>Eukaryota</taxon>
        <taxon>Sar</taxon>
        <taxon>Stramenopiles</taxon>
        <taxon>Oomycota</taxon>
        <taxon>Peronosporomycetes</taxon>
        <taxon>Pythiales</taxon>
        <taxon>Pythiaceae</taxon>
        <taxon>Pythium</taxon>
    </lineage>
</organism>
<dbReference type="GO" id="GO:0072318">
    <property type="term" value="P:clathrin coat disassembly"/>
    <property type="evidence" value="ECO:0007669"/>
    <property type="project" value="TreeGrafter"/>
</dbReference>
<gene>
    <name evidence="4" type="ORF">P43SY_006489</name>
</gene>
<dbReference type="CDD" id="cd06257">
    <property type="entry name" value="DnaJ"/>
    <property type="match status" value="1"/>
</dbReference>
<dbReference type="GO" id="GO:0005737">
    <property type="term" value="C:cytoplasm"/>
    <property type="evidence" value="ECO:0007669"/>
    <property type="project" value="TreeGrafter"/>
</dbReference>
<dbReference type="InterPro" id="IPR029071">
    <property type="entry name" value="Ubiquitin-like_domsf"/>
</dbReference>
<dbReference type="AlphaFoldDB" id="A0AAD5LYE4"/>
<accession>A0AAD5LYE4</accession>
<evidence type="ECO:0000313" key="4">
    <source>
        <dbReference type="EMBL" id="KAJ0397787.1"/>
    </source>
</evidence>
<feature type="domain" description="J" evidence="3">
    <location>
        <begin position="406"/>
        <end position="468"/>
    </location>
</feature>
<reference evidence="4" key="1">
    <citation type="submission" date="2021-12" db="EMBL/GenBank/DDBJ databases">
        <title>Prjna785345.</title>
        <authorList>
            <person name="Rujirawat T."/>
            <person name="Krajaejun T."/>
        </authorList>
    </citation>
    <scope>NUCLEOTIDE SEQUENCE</scope>
    <source>
        <strain evidence="4">Pi057C3</strain>
    </source>
</reference>
<dbReference type="Pfam" id="PF00778">
    <property type="entry name" value="DIX"/>
    <property type="match status" value="1"/>
</dbReference>
<proteinExistence type="predicted"/>
<dbReference type="InterPro" id="IPR036869">
    <property type="entry name" value="J_dom_sf"/>
</dbReference>
<feature type="compositionally biased region" description="Low complexity" evidence="2">
    <location>
        <begin position="196"/>
        <end position="211"/>
    </location>
</feature>
<feature type="compositionally biased region" description="Gly residues" evidence="2">
    <location>
        <begin position="184"/>
        <end position="195"/>
    </location>
</feature>
<dbReference type="InterPro" id="IPR001158">
    <property type="entry name" value="DIX"/>
</dbReference>
<dbReference type="EMBL" id="JAKCXM010000238">
    <property type="protein sequence ID" value="KAJ0397787.1"/>
    <property type="molecule type" value="Genomic_DNA"/>
</dbReference>
<dbReference type="PANTHER" id="PTHR23172">
    <property type="entry name" value="AUXILIN/CYCLIN G-ASSOCIATED KINASE-RELATED"/>
    <property type="match status" value="1"/>
</dbReference>
<sequence>MTAATATPAGGIWAFYYIQGEEGEDRSHPNAFKIPAPSGGGDVTLADVHRHFPLKDPGAFHFRFRINTSVKTANGPTSTFFWLDATAPSQKVPLVNGRVICKLLRLARPQRVGLLFKRRPVLKWSPDAVAGRSGSNEAARQGPSQPLQRQTSGGFDKGRPAKYSDSPAGTPPPERSASSDRTGSGSGSGSRGGSGSLPQAAPAPAAAAAPQESFEDFLSGGQPTAAKSADVNLMSDSSWSASGGPPPQKKSAASDFLSSMDPLAAPTASSSKAAAPPRAPVRTEQPKFDDDAGQTVGPVTMDEMQKFAVSADGSNVYNPRLVDKSTKPEYVRRAMEARERQMQMEVEKAREELRQREEAKNQMNAMKENAGAVLGPKLKQWAEDNGRVKNIRTLLSTMHLVMWEDSKWSEVNMGKLIQPNDIKKHYRKAMLVVHPDKSPGRNAEQLLIAERVFAALNTAWDEFMKTNPC</sequence>
<evidence type="ECO:0000313" key="5">
    <source>
        <dbReference type="Proteomes" id="UP001209570"/>
    </source>
</evidence>
<dbReference type="InterPro" id="IPR001623">
    <property type="entry name" value="DnaJ_domain"/>
</dbReference>
<protein>
    <recommendedName>
        <fullName evidence="3">J domain-containing protein</fullName>
    </recommendedName>
</protein>
<feature type="coiled-coil region" evidence="1">
    <location>
        <begin position="332"/>
        <end position="369"/>
    </location>
</feature>
<dbReference type="PANTHER" id="PTHR23172:SF19">
    <property type="entry name" value="J DOMAIN-CONTAINING PROTEIN"/>
    <property type="match status" value="1"/>
</dbReference>
<keyword evidence="5" id="KW-1185">Reference proteome</keyword>
<dbReference type="Gene3D" id="1.10.287.110">
    <property type="entry name" value="DnaJ domain"/>
    <property type="match status" value="1"/>
</dbReference>
<evidence type="ECO:0000256" key="1">
    <source>
        <dbReference type="SAM" id="Coils"/>
    </source>
</evidence>
<dbReference type="GO" id="GO:0030276">
    <property type="term" value="F:clathrin binding"/>
    <property type="evidence" value="ECO:0007669"/>
    <property type="project" value="TreeGrafter"/>
</dbReference>
<dbReference type="Proteomes" id="UP001209570">
    <property type="component" value="Unassembled WGS sequence"/>
</dbReference>
<feature type="compositionally biased region" description="Low complexity" evidence="2">
    <location>
        <begin position="262"/>
        <end position="276"/>
    </location>
</feature>
<keyword evidence="1" id="KW-0175">Coiled coil</keyword>
<comment type="caution">
    <text evidence="4">The sequence shown here is derived from an EMBL/GenBank/DDBJ whole genome shotgun (WGS) entry which is preliminary data.</text>
</comment>
<dbReference type="PROSITE" id="PS50076">
    <property type="entry name" value="DNAJ_2"/>
    <property type="match status" value="1"/>
</dbReference>
<feature type="compositionally biased region" description="Polar residues" evidence="2">
    <location>
        <begin position="133"/>
        <end position="153"/>
    </location>
</feature>
<dbReference type="FunFam" id="1.10.287.110:FF:000002">
    <property type="entry name" value="putative tyrosine-protein phosphatase auxilin isoform X2"/>
    <property type="match status" value="1"/>
</dbReference>
<dbReference type="GO" id="GO:0031982">
    <property type="term" value="C:vesicle"/>
    <property type="evidence" value="ECO:0007669"/>
    <property type="project" value="TreeGrafter"/>
</dbReference>
<dbReference type="GO" id="GO:0072583">
    <property type="term" value="P:clathrin-dependent endocytosis"/>
    <property type="evidence" value="ECO:0007669"/>
    <property type="project" value="TreeGrafter"/>
</dbReference>
<evidence type="ECO:0000256" key="2">
    <source>
        <dbReference type="SAM" id="MobiDB-lite"/>
    </source>
</evidence>